<reference evidence="2 3" key="1">
    <citation type="submission" date="2014-04" db="EMBL/GenBank/DDBJ databases">
        <authorList>
            <consortium name="DOE Joint Genome Institute"/>
            <person name="Kuo A."/>
            <person name="Zuccaro A."/>
            <person name="Kohler A."/>
            <person name="Nagy L.G."/>
            <person name="Floudas D."/>
            <person name="Copeland A."/>
            <person name="Barry K.W."/>
            <person name="Cichocki N."/>
            <person name="Veneault-Fourrey C."/>
            <person name="LaButti K."/>
            <person name="Lindquist E.A."/>
            <person name="Lipzen A."/>
            <person name="Lundell T."/>
            <person name="Morin E."/>
            <person name="Murat C."/>
            <person name="Sun H."/>
            <person name="Tunlid A."/>
            <person name="Henrissat B."/>
            <person name="Grigoriev I.V."/>
            <person name="Hibbett D.S."/>
            <person name="Martin F."/>
            <person name="Nordberg H.P."/>
            <person name="Cantor M.N."/>
            <person name="Hua S.X."/>
        </authorList>
    </citation>
    <scope>NUCLEOTIDE SEQUENCE [LARGE SCALE GENOMIC DNA]</scope>
    <source>
        <strain evidence="2 3">MAFF 305830</strain>
    </source>
</reference>
<dbReference type="HOGENOM" id="CLU_005027_3_2_1"/>
<dbReference type="InterPro" id="IPR051091">
    <property type="entry name" value="O-Glucosyltr/Glycosyltrsf_90"/>
</dbReference>
<dbReference type="SMART" id="SM00672">
    <property type="entry name" value="CAP10"/>
    <property type="match status" value="1"/>
</dbReference>
<feature type="domain" description="Glycosyl transferase CAP10" evidence="1">
    <location>
        <begin position="324"/>
        <end position="593"/>
    </location>
</feature>
<evidence type="ECO:0000313" key="2">
    <source>
        <dbReference type="EMBL" id="KIM34566.1"/>
    </source>
</evidence>
<evidence type="ECO:0000313" key="3">
    <source>
        <dbReference type="Proteomes" id="UP000054097"/>
    </source>
</evidence>
<sequence length="601" mass="69102">MLARASRRHLLTIGLLIGLLILYKARYRSGSEYDDILDDFEQAEPSGRFNDFTPYKYPPPVRKPRPQHRRISNGLVETNMEGRHPLVDLIDKAASTWKNRLASQTETFREAVKEYTRRYGRPPPKGFNHWWRFAKEKRVILIDEFDQINHNIEPYFALSPATFAARVDELANDLPFSFSIEIKDGKLTLGGERAAESRAQDIKALVEPIAQWLPDLKMYASDHDKGNIVLGQDQYDAALELASEGLYFTDEQLREYESLNRNHFSKSKTACHPYSNAILGPPPDENSTHTFLADPLASMNYCSDPSLLKLHGSWAFDHAHQTKLVPMWVHCKWIQDHSFLLPAMPGFDDIIRDPSKVVPWSQRKDNRLFWRARSTGVDFHTGWDWHAAHRIRLHFHAKNKTGEVELLQEAGPGWAATGNEQHTDLFLKSYSREEVVNKYLDVGLVGPLVQCSEPPPFCDNVTQEIEFLPVVPQSRGQDAKMQLDIDGNGWSQRYARLLSTGSVIFKSTVFPEWNTNWLVPYYHYVPIKVDYTDLFDTMAFFAGWPDGTPGHDHLAERIGMNGVKFVQDHWRWEDAQAYTFRLLLEYARLASPDREAASYHG</sequence>
<protein>
    <submittedName>
        <fullName evidence="2">Glycosyltransferase family 90 protein</fullName>
    </submittedName>
</protein>
<dbReference type="InterPro" id="IPR006598">
    <property type="entry name" value="CAP10"/>
</dbReference>
<organism evidence="2 3">
    <name type="scientific">Serendipita vermifera MAFF 305830</name>
    <dbReference type="NCBI Taxonomy" id="933852"/>
    <lineage>
        <taxon>Eukaryota</taxon>
        <taxon>Fungi</taxon>
        <taxon>Dikarya</taxon>
        <taxon>Basidiomycota</taxon>
        <taxon>Agaricomycotina</taxon>
        <taxon>Agaricomycetes</taxon>
        <taxon>Sebacinales</taxon>
        <taxon>Serendipitaceae</taxon>
        <taxon>Serendipita</taxon>
    </lineage>
</organism>
<dbReference type="Pfam" id="PF05686">
    <property type="entry name" value="Glyco_transf_90"/>
    <property type="match status" value="1"/>
</dbReference>
<gene>
    <name evidence="2" type="ORF">M408DRAFT_325932</name>
</gene>
<dbReference type="PANTHER" id="PTHR12203">
    <property type="entry name" value="KDEL LYS-ASP-GLU-LEU CONTAINING - RELATED"/>
    <property type="match status" value="1"/>
</dbReference>
<dbReference type="Proteomes" id="UP000054097">
    <property type="component" value="Unassembled WGS sequence"/>
</dbReference>
<dbReference type="PANTHER" id="PTHR12203:SF118">
    <property type="entry name" value="BETA-1,2-XYLOSYLTRANSFERASE 1"/>
    <property type="match status" value="1"/>
</dbReference>
<accession>A0A0C3BT80</accession>
<reference evidence="3" key="2">
    <citation type="submission" date="2015-01" db="EMBL/GenBank/DDBJ databases">
        <title>Evolutionary Origins and Diversification of the Mycorrhizal Mutualists.</title>
        <authorList>
            <consortium name="DOE Joint Genome Institute"/>
            <consortium name="Mycorrhizal Genomics Consortium"/>
            <person name="Kohler A."/>
            <person name="Kuo A."/>
            <person name="Nagy L.G."/>
            <person name="Floudas D."/>
            <person name="Copeland A."/>
            <person name="Barry K.W."/>
            <person name="Cichocki N."/>
            <person name="Veneault-Fourrey C."/>
            <person name="LaButti K."/>
            <person name="Lindquist E.A."/>
            <person name="Lipzen A."/>
            <person name="Lundell T."/>
            <person name="Morin E."/>
            <person name="Murat C."/>
            <person name="Riley R."/>
            <person name="Ohm R."/>
            <person name="Sun H."/>
            <person name="Tunlid A."/>
            <person name="Henrissat B."/>
            <person name="Grigoriev I.V."/>
            <person name="Hibbett D.S."/>
            <person name="Martin F."/>
        </authorList>
    </citation>
    <scope>NUCLEOTIDE SEQUENCE [LARGE SCALE GENOMIC DNA]</scope>
    <source>
        <strain evidence="3">MAFF 305830</strain>
    </source>
</reference>
<keyword evidence="3" id="KW-1185">Reference proteome</keyword>
<proteinExistence type="predicted"/>
<dbReference type="OrthoDB" id="541052at2759"/>
<keyword evidence="2" id="KW-0808">Transferase</keyword>
<dbReference type="AlphaFoldDB" id="A0A0C3BT80"/>
<name>A0A0C3BT80_SERVB</name>
<dbReference type="STRING" id="933852.A0A0C3BT80"/>
<dbReference type="GO" id="GO:0016740">
    <property type="term" value="F:transferase activity"/>
    <property type="evidence" value="ECO:0007669"/>
    <property type="project" value="UniProtKB-KW"/>
</dbReference>
<evidence type="ECO:0000259" key="1">
    <source>
        <dbReference type="SMART" id="SM00672"/>
    </source>
</evidence>
<dbReference type="EMBL" id="KN824277">
    <property type="protein sequence ID" value="KIM34566.1"/>
    <property type="molecule type" value="Genomic_DNA"/>
</dbReference>